<dbReference type="GO" id="GO:0005829">
    <property type="term" value="C:cytosol"/>
    <property type="evidence" value="ECO:0007669"/>
    <property type="project" value="TreeGrafter"/>
</dbReference>
<evidence type="ECO:0000259" key="1">
    <source>
        <dbReference type="PROSITE" id="PS51481"/>
    </source>
</evidence>
<dbReference type="Gene3D" id="3.40.50.10440">
    <property type="entry name" value="Dihydroxyacetone kinase, domain 1"/>
    <property type="match status" value="1"/>
</dbReference>
<dbReference type="AlphaFoldDB" id="A0A4R8A3S9"/>
<dbReference type="Gene3D" id="3.30.1180.20">
    <property type="entry name" value="Dihydroxyacetone kinase, domain 2"/>
    <property type="match status" value="1"/>
</dbReference>
<name>A0A4R8A3S9_9ACTN</name>
<gene>
    <name evidence="2" type="ORF">EV650_3177</name>
</gene>
<keyword evidence="2" id="KW-0808">Transferase</keyword>
<evidence type="ECO:0000313" key="2">
    <source>
        <dbReference type="EMBL" id="TDW24301.1"/>
    </source>
</evidence>
<dbReference type="Pfam" id="PF02733">
    <property type="entry name" value="Dak1"/>
    <property type="match status" value="1"/>
</dbReference>
<dbReference type="EMBL" id="SODF01000001">
    <property type="protein sequence ID" value="TDW24301.1"/>
    <property type="molecule type" value="Genomic_DNA"/>
</dbReference>
<dbReference type="SUPFAM" id="SSF82549">
    <property type="entry name" value="DAK1/DegV-like"/>
    <property type="match status" value="1"/>
</dbReference>
<dbReference type="RefSeq" id="WP_134119490.1">
    <property type="nucleotide sequence ID" value="NZ_SODF01000001.1"/>
</dbReference>
<dbReference type="GO" id="GO:0019563">
    <property type="term" value="P:glycerol catabolic process"/>
    <property type="evidence" value="ECO:0007669"/>
    <property type="project" value="TreeGrafter"/>
</dbReference>
<dbReference type="FunFam" id="3.40.50.10440:FF:000001">
    <property type="entry name" value="Dihydroxyacetone kinase, DhaK subunit"/>
    <property type="match status" value="1"/>
</dbReference>
<reference evidence="2 3" key="1">
    <citation type="submission" date="2019-03" db="EMBL/GenBank/DDBJ databases">
        <title>Genomic Encyclopedia of Type Strains, Phase III (KMG-III): the genomes of soil and plant-associated and newly described type strains.</title>
        <authorList>
            <person name="Whitman W."/>
        </authorList>
    </citation>
    <scope>NUCLEOTIDE SEQUENCE [LARGE SCALE GENOMIC DNA]</scope>
    <source>
        <strain evidence="2 3">VKM Ac-2570</strain>
    </source>
</reference>
<dbReference type="PANTHER" id="PTHR28629:SF4">
    <property type="entry name" value="TRIOKINASE_FMN CYCLASE"/>
    <property type="match status" value="1"/>
</dbReference>
<evidence type="ECO:0000313" key="3">
    <source>
        <dbReference type="Proteomes" id="UP000295447"/>
    </source>
</evidence>
<organism evidence="2 3">
    <name type="scientific">Kribbella kalugense</name>
    <dbReference type="NCBI Taxonomy" id="2512221"/>
    <lineage>
        <taxon>Bacteria</taxon>
        <taxon>Bacillati</taxon>
        <taxon>Actinomycetota</taxon>
        <taxon>Actinomycetes</taxon>
        <taxon>Propionibacteriales</taxon>
        <taxon>Kribbellaceae</taxon>
        <taxon>Kribbella</taxon>
    </lineage>
</organism>
<protein>
    <submittedName>
        <fullName evidence="2">Dihydroxyacetone kinase-like protein</fullName>
    </submittedName>
</protein>
<dbReference type="PROSITE" id="PS51481">
    <property type="entry name" value="DHAK"/>
    <property type="match status" value="1"/>
</dbReference>
<comment type="caution">
    <text evidence="2">The sequence shown here is derived from an EMBL/GenBank/DDBJ whole genome shotgun (WGS) entry which is preliminary data.</text>
</comment>
<proteinExistence type="predicted"/>
<dbReference type="PANTHER" id="PTHR28629">
    <property type="entry name" value="TRIOKINASE/FMN CYCLASE"/>
    <property type="match status" value="1"/>
</dbReference>
<dbReference type="Proteomes" id="UP000295447">
    <property type="component" value="Unassembled WGS sequence"/>
</dbReference>
<accession>A0A4R8A3S9</accession>
<sequence length="332" mass="34664">MSKIINDAETVVIESLRGLQHAHASILQVNESPLFVRTAGKRPGGHVGVISGGGSGHEPLHAGFVGLGMLAAAVPGPVFTSPGPNQITAAARSVDSGAGVLFLVKNYTGDIMNFEAAAEDLAAEGIRSATVVIRDDVAIADTEATAGRRGVAGVVFVEKMAGAAAARGNSLDLVAAVAQAAADRVRTIGVALAAGSLFHSPEPTFDLTEGELEVGIGIHGEPGRWRGPLVPSRELVETMLDAVLAEIDDNKQVLVLVNGMGSTSLAELHIVFNDAYEILEHRGFEVRDALVGDFVTSVDMAGFSISILGVTPELEDFWRDPVDTPALSRHRR</sequence>
<dbReference type="GO" id="GO:0004371">
    <property type="term" value="F:glycerone kinase activity"/>
    <property type="evidence" value="ECO:0007669"/>
    <property type="project" value="InterPro"/>
</dbReference>
<keyword evidence="3" id="KW-1185">Reference proteome</keyword>
<dbReference type="InterPro" id="IPR004006">
    <property type="entry name" value="DhaK_dom"/>
</dbReference>
<dbReference type="InterPro" id="IPR050861">
    <property type="entry name" value="Dihydroxyacetone_Kinase"/>
</dbReference>
<dbReference type="OrthoDB" id="9806345at2"/>
<keyword evidence="2" id="KW-0418">Kinase</keyword>
<feature type="domain" description="DhaK" evidence="1">
    <location>
        <begin position="7"/>
        <end position="327"/>
    </location>
</feature>